<feature type="binding site" evidence="4">
    <location>
        <position position="130"/>
    </location>
    <ligand>
        <name>(6R)-10-formyltetrahydrofolate</name>
        <dbReference type="ChEBI" id="CHEBI:195366"/>
    </ligand>
</feature>
<comment type="catalytic activity">
    <reaction evidence="4">
        <text>N(1)-(5-phospho-beta-D-ribosyl)glycinamide + (6R)-10-formyltetrahydrofolate = N(2)-formyl-N(1)-(5-phospho-beta-D-ribosyl)glycinamide + (6S)-5,6,7,8-tetrahydrofolate + H(+)</text>
        <dbReference type="Rhea" id="RHEA:15053"/>
        <dbReference type="ChEBI" id="CHEBI:15378"/>
        <dbReference type="ChEBI" id="CHEBI:57453"/>
        <dbReference type="ChEBI" id="CHEBI:143788"/>
        <dbReference type="ChEBI" id="CHEBI:147286"/>
        <dbReference type="ChEBI" id="CHEBI:195366"/>
        <dbReference type="EC" id="2.1.2.2"/>
    </reaction>
</comment>
<comment type="pathway">
    <text evidence="1 4">Purine metabolism; IMP biosynthesis via de novo pathway; N(2)-formyl-N(1)-(5-phospho-D-ribosyl)glycinamide from N(1)-(5-phospho-D-ribosyl)glycinamide (10-formyl THF route): step 1/1.</text>
</comment>
<dbReference type="Pfam" id="PF00551">
    <property type="entry name" value="Formyl_trans_N"/>
    <property type="match status" value="1"/>
</dbReference>
<organism evidence="6 7">
    <name type="scientific">Persicimonas caeni</name>
    <dbReference type="NCBI Taxonomy" id="2292766"/>
    <lineage>
        <taxon>Bacteria</taxon>
        <taxon>Deltaproteobacteria</taxon>
        <taxon>Bradymonadales</taxon>
        <taxon>Bradymonadaceae</taxon>
        <taxon>Persicimonas</taxon>
    </lineage>
</organism>
<feature type="domain" description="Formyl transferase N-terminal" evidence="5">
    <location>
        <begin position="27"/>
        <end position="205"/>
    </location>
</feature>
<reference evidence="6 7" key="1">
    <citation type="submission" date="2019-06" db="EMBL/GenBank/DDBJ databases">
        <title>Persicimonas caeni gen. nov., sp. nov., a predatory bacterium isolated from solar saltern.</title>
        <authorList>
            <person name="Wang S."/>
        </authorList>
    </citation>
    <scope>NUCLEOTIDE SEQUENCE [LARGE SCALE GENOMIC DNA]</scope>
    <source>
        <strain evidence="6 7">YN101</strain>
    </source>
</reference>
<keyword evidence="2 4" id="KW-0808">Transferase</keyword>
<evidence type="ECO:0000313" key="7">
    <source>
        <dbReference type="Proteomes" id="UP000315995"/>
    </source>
</evidence>
<dbReference type="GO" id="GO:0006189">
    <property type="term" value="P:'de novo' IMP biosynthetic process"/>
    <property type="evidence" value="ECO:0007669"/>
    <property type="project" value="UniProtKB-UniRule"/>
</dbReference>
<dbReference type="Proteomes" id="UP000315995">
    <property type="component" value="Chromosome"/>
</dbReference>
<dbReference type="GO" id="GO:0005829">
    <property type="term" value="C:cytosol"/>
    <property type="evidence" value="ECO:0007669"/>
    <property type="project" value="TreeGrafter"/>
</dbReference>
<evidence type="ECO:0000259" key="5">
    <source>
        <dbReference type="Pfam" id="PF00551"/>
    </source>
</evidence>
<evidence type="ECO:0000256" key="1">
    <source>
        <dbReference type="ARBA" id="ARBA00005054"/>
    </source>
</evidence>
<dbReference type="InterPro" id="IPR002376">
    <property type="entry name" value="Formyl_transf_N"/>
</dbReference>
<dbReference type="GO" id="GO:0004644">
    <property type="term" value="F:phosphoribosylglycinamide formyltransferase activity"/>
    <property type="evidence" value="ECO:0007669"/>
    <property type="project" value="UniProtKB-UniRule"/>
</dbReference>
<proteinExistence type="inferred from homology"/>
<gene>
    <name evidence="4" type="primary">purN</name>
    <name evidence="6" type="ORF">FIV42_07810</name>
</gene>
<dbReference type="EC" id="2.1.2.2" evidence="4"/>
<dbReference type="OrthoDB" id="9806170at2"/>
<comment type="function">
    <text evidence="4">Catalyzes the transfer of a formyl group from 10-formyltetrahydrofolate to 5-phospho-ribosyl-glycinamide (GAR), producing 5-phospho-ribosyl-N-formylglycinamide (FGAR) and tetrahydrofolate.</text>
</comment>
<accession>A0A5B8Y1U1</accession>
<evidence type="ECO:0000256" key="3">
    <source>
        <dbReference type="ARBA" id="ARBA00022755"/>
    </source>
</evidence>
<keyword evidence="7" id="KW-1185">Reference proteome</keyword>
<evidence type="ECO:0000256" key="2">
    <source>
        <dbReference type="ARBA" id="ARBA00022679"/>
    </source>
</evidence>
<feature type="binding site" evidence="4">
    <location>
        <begin position="113"/>
        <end position="116"/>
    </location>
    <ligand>
        <name>(6R)-10-formyltetrahydrofolate</name>
        <dbReference type="ChEBI" id="CHEBI:195366"/>
    </ligand>
</feature>
<keyword evidence="3 4" id="KW-0658">Purine biosynthesis</keyword>
<feature type="site" description="Raises pKa of active site His" evidence="4">
    <location>
        <position position="168"/>
    </location>
</feature>
<feature type="active site" description="Proton donor" evidence="4">
    <location>
        <position position="132"/>
    </location>
</feature>
<dbReference type="AlphaFoldDB" id="A0A4Y6PR95"/>
<dbReference type="HAMAP" id="MF_01930">
    <property type="entry name" value="PurN"/>
    <property type="match status" value="1"/>
</dbReference>
<accession>A0A4Y6PR95</accession>
<feature type="binding site" evidence="4">
    <location>
        <position position="88"/>
    </location>
    <ligand>
        <name>(6R)-10-formyltetrahydrofolate</name>
        <dbReference type="ChEBI" id="CHEBI:195366"/>
    </ligand>
</feature>
<dbReference type="PANTHER" id="PTHR43369">
    <property type="entry name" value="PHOSPHORIBOSYLGLYCINAMIDE FORMYLTRANSFERASE"/>
    <property type="match status" value="1"/>
</dbReference>
<dbReference type="UniPathway" id="UPA00074">
    <property type="reaction ID" value="UER00126"/>
</dbReference>
<dbReference type="PANTHER" id="PTHR43369:SF2">
    <property type="entry name" value="PHOSPHORIBOSYLGLYCINAMIDE FORMYLTRANSFERASE"/>
    <property type="match status" value="1"/>
</dbReference>
<dbReference type="EMBL" id="CP041186">
    <property type="protein sequence ID" value="QDG50639.1"/>
    <property type="molecule type" value="Genomic_DNA"/>
</dbReference>
<dbReference type="RefSeq" id="WP_141197131.1">
    <property type="nucleotide sequence ID" value="NZ_CP041186.1"/>
</dbReference>
<protein>
    <recommendedName>
        <fullName evidence="4">Phosphoribosylglycinamide formyltransferase</fullName>
        <ecNumber evidence="4">2.1.2.2</ecNumber>
    </recommendedName>
    <alternativeName>
        <fullName evidence="4">5'-phosphoribosylglycinamide transformylase</fullName>
    </alternativeName>
    <alternativeName>
        <fullName evidence="4">GAR transformylase</fullName>
        <shortName evidence="4">GART</shortName>
    </alternativeName>
</protein>
<name>A0A4Y6PR95_PERCE</name>
<feature type="binding site" evidence="4">
    <location>
        <begin position="35"/>
        <end position="37"/>
    </location>
    <ligand>
        <name>N(1)-(5-phospho-beta-D-ribosyl)glycinamide</name>
        <dbReference type="ChEBI" id="CHEBI:143788"/>
    </ligand>
</feature>
<dbReference type="SUPFAM" id="SSF53328">
    <property type="entry name" value="Formyltransferase"/>
    <property type="match status" value="1"/>
</dbReference>
<evidence type="ECO:0000256" key="4">
    <source>
        <dbReference type="HAMAP-Rule" id="MF_01930"/>
    </source>
</evidence>
<dbReference type="NCBIfam" id="TIGR00639">
    <property type="entry name" value="PurN"/>
    <property type="match status" value="1"/>
</dbReference>
<sequence>MISKEKAVLRNPTFDNLPTIQGPTPRLGVLASGSGTNFDAIAHAIEEGVLDADIACLVCNCPGAGAFDVAERHGIDAELVDHREFSSRKSFDERVLEVLRAHDVEWVIMAGWMRLVTKGFIEAYAEKILNIHPSLLPSFKGIRAVEQALEAGVKITGVTVHHVVPEVDSGPIVAQAAVPILPDDTADSLHARIQEQEHFIYPRAIALAIAEERA</sequence>
<comment type="similarity">
    <text evidence="4">Belongs to the GART family.</text>
</comment>
<evidence type="ECO:0000313" key="6">
    <source>
        <dbReference type="EMBL" id="QDG50639.1"/>
    </source>
</evidence>
<dbReference type="InterPro" id="IPR004607">
    <property type="entry name" value="GART"/>
</dbReference>
<dbReference type="Gene3D" id="3.40.50.170">
    <property type="entry name" value="Formyl transferase, N-terminal domain"/>
    <property type="match status" value="1"/>
</dbReference>
<dbReference type="CDD" id="cd08645">
    <property type="entry name" value="FMT_core_GART"/>
    <property type="match status" value="1"/>
</dbReference>
<dbReference type="InterPro" id="IPR036477">
    <property type="entry name" value="Formyl_transf_N_sf"/>
</dbReference>